<evidence type="ECO:0000313" key="1">
    <source>
        <dbReference type="EMBL" id="MPC50462.1"/>
    </source>
</evidence>
<reference evidence="1 2" key="1">
    <citation type="submission" date="2019-05" db="EMBL/GenBank/DDBJ databases">
        <title>Another draft genome of Portunus trituberculatus and its Hox gene families provides insights of decapod evolution.</title>
        <authorList>
            <person name="Jeong J.-H."/>
            <person name="Song I."/>
            <person name="Kim S."/>
            <person name="Choi T."/>
            <person name="Kim D."/>
            <person name="Ryu S."/>
            <person name="Kim W."/>
        </authorList>
    </citation>
    <scope>NUCLEOTIDE SEQUENCE [LARGE SCALE GENOMIC DNA]</scope>
    <source>
        <tissue evidence="1">Muscle</tissue>
    </source>
</reference>
<protein>
    <submittedName>
        <fullName evidence="1">Uncharacterized protein</fullName>
    </submittedName>
</protein>
<proteinExistence type="predicted"/>
<comment type="caution">
    <text evidence="1">The sequence shown here is derived from an EMBL/GenBank/DDBJ whole genome shotgun (WGS) entry which is preliminary data.</text>
</comment>
<keyword evidence="2" id="KW-1185">Reference proteome</keyword>
<gene>
    <name evidence="1" type="ORF">E2C01_044291</name>
</gene>
<dbReference type="Proteomes" id="UP000324222">
    <property type="component" value="Unassembled WGS sequence"/>
</dbReference>
<dbReference type="EMBL" id="VSRR010009521">
    <property type="protein sequence ID" value="MPC50462.1"/>
    <property type="molecule type" value="Genomic_DNA"/>
</dbReference>
<sequence length="67" mass="7350">MQVSALELLIVREDHCHLPMALLVSVARRKGEHPASHSSVPSPRQRQGTTTDLARVVVVVVVIVVEM</sequence>
<dbReference type="AlphaFoldDB" id="A0A5B7FV88"/>
<evidence type="ECO:0000313" key="2">
    <source>
        <dbReference type="Proteomes" id="UP000324222"/>
    </source>
</evidence>
<name>A0A5B7FV88_PORTR</name>
<organism evidence="1 2">
    <name type="scientific">Portunus trituberculatus</name>
    <name type="common">Swimming crab</name>
    <name type="synonym">Neptunus trituberculatus</name>
    <dbReference type="NCBI Taxonomy" id="210409"/>
    <lineage>
        <taxon>Eukaryota</taxon>
        <taxon>Metazoa</taxon>
        <taxon>Ecdysozoa</taxon>
        <taxon>Arthropoda</taxon>
        <taxon>Crustacea</taxon>
        <taxon>Multicrustacea</taxon>
        <taxon>Malacostraca</taxon>
        <taxon>Eumalacostraca</taxon>
        <taxon>Eucarida</taxon>
        <taxon>Decapoda</taxon>
        <taxon>Pleocyemata</taxon>
        <taxon>Brachyura</taxon>
        <taxon>Eubrachyura</taxon>
        <taxon>Portunoidea</taxon>
        <taxon>Portunidae</taxon>
        <taxon>Portuninae</taxon>
        <taxon>Portunus</taxon>
    </lineage>
</organism>
<accession>A0A5B7FV88</accession>